<dbReference type="GO" id="GO:0009103">
    <property type="term" value="P:lipopolysaccharide biosynthetic process"/>
    <property type="evidence" value="ECO:0007669"/>
    <property type="project" value="UniProtKB-KW"/>
</dbReference>
<dbReference type="AlphaFoldDB" id="A0A3D8IEY9"/>
<dbReference type="RefSeq" id="WP_115551009.1">
    <property type="nucleotide sequence ID" value="NZ_CAOOSM010000004.1"/>
</dbReference>
<dbReference type="InterPro" id="IPR004528">
    <property type="entry name" value="KdsB"/>
</dbReference>
<name>A0A3D8IEY9_9HELI</name>
<organism evidence="4 5">
    <name type="scientific">Helicobacter ganmani</name>
    <dbReference type="NCBI Taxonomy" id="60246"/>
    <lineage>
        <taxon>Bacteria</taxon>
        <taxon>Pseudomonadati</taxon>
        <taxon>Campylobacterota</taxon>
        <taxon>Epsilonproteobacteria</taxon>
        <taxon>Campylobacterales</taxon>
        <taxon>Helicobacteraceae</taxon>
        <taxon>Helicobacter</taxon>
    </lineage>
</organism>
<proteinExistence type="predicted"/>
<evidence type="ECO:0000313" key="4">
    <source>
        <dbReference type="EMBL" id="RDU63678.1"/>
    </source>
</evidence>
<dbReference type="GO" id="GO:0008690">
    <property type="term" value="F:3-deoxy-manno-octulosonate cytidylyltransferase activity"/>
    <property type="evidence" value="ECO:0007669"/>
    <property type="project" value="InterPro"/>
</dbReference>
<dbReference type="CDD" id="cd02517">
    <property type="entry name" value="CMP-KDO-Synthetase"/>
    <property type="match status" value="1"/>
</dbReference>
<gene>
    <name evidence="4" type="primary">kdsB</name>
    <name evidence="4" type="ORF">CQA43_02310</name>
</gene>
<comment type="caution">
    <text evidence="4">The sequence shown here is derived from an EMBL/GenBank/DDBJ whole genome shotgun (WGS) entry which is preliminary data.</text>
</comment>
<evidence type="ECO:0000256" key="3">
    <source>
        <dbReference type="ARBA" id="ARBA00022985"/>
    </source>
</evidence>
<dbReference type="NCBIfam" id="NF003952">
    <property type="entry name" value="PRK05450.1-5"/>
    <property type="match status" value="1"/>
</dbReference>
<dbReference type="PANTHER" id="PTHR42866:SF2">
    <property type="entry name" value="3-DEOXY-MANNO-OCTULOSONATE CYTIDYLYLTRANSFERASE, MITOCHONDRIAL"/>
    <property type="match status" value="1"/>
</dbReference>
<reference evidence="4 5" key="1">
    <citation type="submission" date="2018-04" db="EMBL/GenBank/DDBJ databases">
        <title>Novel Campyloabacter and Helicobacter Species and Strains.</title>
        <authorList>
            <person name="Mannion A.J."/>
            <person name="Shen Z."/>
            <person name="Fox J.G."/>
        </authorList>
    </citation>
    <scope>NUCLEOTIDE SEQUENCE [LARGE SCALE GENOMIC DNA]</scope>
    <source>
        <strain evidence="4 5">MIT 99-5101</strain>
    </source>
</reference>
<dbReference type="EMBL" id="NXLS01000002">
    <property type="protein sequence ID" value="RDU63678.1"/>
    <property type="molecule type" value="Genomic_DNA"/>
</dbReference>
<sequence>MIIIPARLKSTRFPNKVLAQIRGIPMIVRTAELAKEIDDVIVACDDSLIAEVCTRYGIRSILTSNTHESGTDRIAECARLLKLTKEEIIINLQGDEPFLEQEVILRLKHLMENEAKSRGEIPFMGSCAKSITSEQANDPNLVKVVLNAKNEAIYFSRSKIPYDRENQIESGAQYLGHLGIYAFSGESLQAFCNLPKSTLESIEKLEQLRALEHSKTIVMAKVESQSFGIDTKEDLERALKMFSK</sequence>
<dbReference type="GO" id="GO:0005829">
    <property type="term" value="C:cytosol"/>
    <property type="evidence" value="ECO:0007669"/>
    <property type="project" value="TreeGrafter"/>
</dbReference>
<dbReference type="OrthoDB" id="9815559at2"/>
<dbReference type="PANTHER" id="PTHR42866">
    <property type="entry name" value="3-DEOXY-MANNO-OCTULOSONATE CYTIDYLYLTRANSFERASE"/>
    <property type="match status" value="1"/>
</dbReference>
<keyword evidence="3" id="KW-0448">Lipopolysaccharide biosynthesis</keyword>
<evidence type="ECO:0000313" key="5">
    <source>
        <dbReference type="Proteomes" id="UP000256650"/>
    </source>
</evidence>
<dbReference type="Gene3D" id="3.90.550.10">
    <property type="entry name" value="Spore Coat Polysaccharide Biosynthesis Protein SpsA, Chain A"/>
    <property type="match status" value="1"/>
</dbReference>
<keyword evidence="2 4" id="KW-0548">Nucleotidyltransferase</keyword>
<dbReference type="InterPro" id="IPR003329">
    <property type="entry name" value="Cytidylyl_trans"/>
</dbReference>
<dbReference type="Proteomes" id="UP000256650">
    <property type="component" value="Unassembled WGS sequence"/>
</dbReference>
<dbReference type="Pfam" id="PF02348">
    <property type="entry name" value="CTP_transf_3"/>
    <property type="match status" value="1"/>
</dbReference>
<evidence type="ECO:0000256" key="2">
    <source>
        <dbReference type="ARBA" id="ARBA00022695"/>
    </source>
</evidence>
<keyword evidence="5" id="KW-1185">Reference proteome</keyword>
<dbReference type="InterPro" id="IPR029044">
    <property type="entry name" value="Nucleotide-diphossugar_trans"/>
</dbReference>
<evidence type="ECO:0000256" key="1">
    <source>
        <dbReference type="ARBA" id="ARBA00022679"/>
    </source>
</evidence>
<protein>
    <submittedName>
        <fullName evidence="4">3-deoxy-manno-octulosonate cytidylyltransferase</fullName>
    </submittedName>
</protein>
<dbReference type="NCBIfam" id="TIGR00466">
    <property type="entry name" value="kdsB"/>
    <property type="match status" value="1"/>
</dbReference>
<dbReference type="GeneID" id="82535117"/>
<accession>A0A3D8IEY9</accession>
<keyword evidence="1 4" id="KW-0808">Transferase</keyword>
<dbReference type="SUPFAM" id="SSF53448">
    <property type="entry name" value="Nucleotide-diphospho-sugar transferases"/>
    <property type="match status" value="1"/>
</dbReference>